<name>A0A1C7MVM1_9FUNG</name>
<keyword evidence="2" id="KW-1185">Reference proteome</keyword>
<comment type="caution">
    <text evidence="1">The sequence shown here is derived from an EMBL/GenBank/DDBJ whole genome shotgun (WGS) entry which is preliminary data.</text>
</comment>
<evidence type="ECO:0000313" key="2">
    <source>
        <dbReference type="Proteomes" id="UP000093000"/>
    </source>
</evidence>
<proteinExistence type="predicted"/>
<evidence type="ECO:0000313" key="1">
    <source>
        <dbReference type="EMBL" id="OBZ80466.1"/>
    </source>
</evidence>
<protein>
    <submittedName>
        <fullName evidence="1">Uncharacterized protein</fullName>
    </submittedName>
</protein>
<dbReference type="InParanoid" id="A0A1C7MVM1"/>
<dbReference type="AlphaFoldDB" id="A0A1C7MVM1"/>
<accession>A0A1C7MVM1</accession>
<reference evidence="1 2" key="1">
    <citation type="submission" date="2016-03" db="EMBL/GenBank/DDBJ databases">
        <title>Choanephora cucurbitarum.</title>
        <authorList>
            <person name="Min B."/>
            <person name="Park H."/>
            <person name="Park J.-H."/>
            <person name="Shin H.-D."/>
            <person name="Choi I.-G."/>
        </authorList>
    </citation>
    <scope>NUCLEOTIDE SEQUENCE [LARGE SCALE GENOMIC DNA]</scope>
    <source>
        <strain evidence="1 2">KUS-F28377</strain>
    </source>
</reference>
<organism evidence="1 2">
    <name type="scientific">Choanephora cucurbitarum</name>
    <dbReference type="NCBI Taxonomy" id="101091"/>
    <lineage>
        <taxon>Eukaryota</taxon>
        <taxon>Fungi</taxon>
        <taxon>Fungi incertae sedis</taxon>
        <taxon>Mucoromycota</taxon>
        <taxon>Mucoromycotina</taxon>
        <taxon>Mucoromycetes</taxon>
        <taxon>Mucorales</taxon>
        <taxon>Mucorineae</taxon>
        <taxon>Choanephoraceae</taxon>
        <taxon>Choanephoroideae</taxon>
        <taxon>Choanephora</taxon>
    </lineage>
</organism>
<sequence>MLRKLQNRADVEDHKDRCQMSEWISVRPMIGPSVWVAQIHNLSVIRARDVKIGTSDDNARS</sequence>
<dbReference type="Proteomes" id="UP000093000">
    <property type="component" value="Unassembled WGS sequence"/>
</dbReference>
<gene>
    <name evidence="1" type="ORF">A0J61_11485</name>
</gene>
<dbReference type="EMBL" id="LUGH01002097">
    <property type="protein sequence ID" value="OBZ80466.1"/>
    <property type="molecule type" value="Genomic_DNA"/>
</dbReference>